<dbReference type="Gene3D" id="3.90.1590.10">
    <property type="entry name" value="glutathione-dependent formaldehyde- activating enzyme (gfa)"/>
    <property type="match status" value="1"/>
</dbReference>
<dbReference type="GO" id="GO:0016846">
    <property type="term" value="F:carbon-sulfur lyase activity"/>
    <property type="evidence" value="ECO:0007669"/>
    <property type="project" value="InterPro"/>
</dbReference>
<dbReference type="PANTHER" id="PTHR33337:SF40">
    <property type="entry name" value="CENP-V_GFA DOMAIN-CONTAINING PROTEIN-RELATED"/>
    <property type="match status" value="1"/>
</dbReference>
<dbReference type="SUPFAM" id="SSF51316">
    <property type="entry name" value="Mss4-like"/>
    <property type="match status" value="1"/>
</dbReference>
<dbReference type="EMBL" id="PGTY01000001">
    <property type="protein sequence ID" value="PJI92016.1"/>
    <property type="molecule type" value="Genomic_DNA"/>
</dbReference>
<evidence type="ECO:0000313" key="7">
    <source>
        <dbReference type="Proteomes" id="UP000228531"/>
    </source>
</evidence>
<evidence type="ECO:0000256" key="4">
    <source>
        <dbReference type="ARBA" id="ARBA00023239"/>
    </source>
</evidence>
<evidence type="ECO:0000256" key="3">
    <source>
        <dbReference type="ARBA" id="ARBA00022833"/>
    </source>
</evidence>
<proteinExistence type="inferred from homology"/>
<dbReference type="InterPro" id="IPR006913">
    <property type="entry name" value="CENP-V/GFA"/>
</dbReference>
<dbReference type="PROSITE" id="PS51891">
    <property type="entry name" value="CENP_V_GFA"/>
    <property type="match status" value="1"/>
</dbReference>
<name>A0A2M8WMB9_9RHOB</name>
<evidence type="ECO:0000256" key="2">
    <source>
        <dbReference type="ARBA" id="ARBA00022723"/>
    </source>
</evidence>
<dbReference type="AlphaFoldDB" id="A0A2M8WMB9"/>
<dbReference type="PANTHER" id="PTHR33337">
    <property type="entry name" value="GFA DOMAIN-CONTAINING PROTEIN"/>
    <property type="match status" value="1"/>
</dbReference>
<keyword evidence="2" id="KW-0479">Metal-binding</keyword>
<evidence type="ECO:0000313" key="6">
    <source>
        <dbReference type="EMBL" id="PJI92016.1"/>
    </source>
</evidence>
<evidence type="ECO:0000259" key="5">
    <source>
        <dbReference type="PROSITE" id="PS51891"/>
    </source>
</evidence>
<dbReference type="InterPro" id="IPR011057">
    <property type="entry name" value="Mss4-like_sf"/>
</dbReference>
<dbReference type="GO" id="GO:0046872">
    <property type="term" value="F:metal ion binding"/>
    <property type="evidence" value="ECO:0007669"/>
    <property type="project" value="UniProtKB-KW"/>
</dbReference>
<dbReference type="OrthoDB" id="9807246at2"/>
<reference evidence="6 7" key="1">
    <citation type="submission" date="2017-11" db="EMBL/GenBank/DDBJ databases">
        <title>Genomic Encyclopedia of Archaeal and Bacterial Type Strains, Phase II (KMG-II): From Individual Species to Whole Genera.</title>
        <authorList>
            <person name="Goeker M."/>
        </authorList>
    </citation>
    <scope>NUCLEOTIDE SEQUENCE [LARGE SCALE GENOMIC DNA]</scope>
    <source>
        <strain evidence="6 7">DSM 29128</strain>
    </source>
</reference>
<organism evidence="6 7">
    <name type="scientific">Yoonia maricola</name>
    <dbReference type="NCBI Taxonomy" id="420999"/>
    <lineage>
        <taxon>Bacteria</taxon>
        <taxon>Pseudomonadati</taxon>
        <taxon>Pseudomonadota</taxon>
        <taxon>Alphaproteobacteria</taxon>
        <taxon>Rhodobacterales</taxon>
        <taxon>Paracoccaceae</taxon>
        <taxon>Yoonia</taxon>
    </lineage>
</organism>
<protein>
    <recommendedName>
        <fullName evidence="5">CENP-V/GFA domain-containing protein</fullName>
    </recommendedName>
</protein>
<keyword evidence="4" id="KW-0456">Lyase</keyword>
<comment type="similarity">
    <text evidence="1">Belongs to the Gfa family.</text>
</comment>
<dbReference type="Pfam" id="PF04828">
    <property type="entry name" value="GFA"/>
    <property type="match status" value="1"/>
</dbReference>
<evidence type="ECO:0000256" key="1">
    <source>
        <dbReference type="ARBA" id="ARBA00005495"/>
    </source>
</evidence>
<dbReference type="RefSeq" id="WP_100366883.1">
    <property type="nucleotide sequence ID" value="NZ_PGTY01000001.1"/>
</dbReference>
<accession>A0A2M8WMB9</accession>
<gene>
    <name evidence="6" type="ORF">BC777_0858</name>
</gene>
<comment type="caution">
    <text evidence="6">The sequence shown here is derived from an EMBL/GenBank/DDBJ whole genome shotgun (WGS) entry which is preliminary data.</text>
</comment>
<sequence length="125" mass="13924">MTKHIGGCLCGAIRFVARGKPLRVGICHCMDCRKHHGAVFFAAAIFQRDAVTITGKTRHYDGRHFCPKCGASVFAESGVEIELHLGAFDAPNQFVPTYEIWTERREDWLPPFSGMTSLPNDNIDT</sequence>
<dbReference type="Proteomes" id="UP000228531">
    <property type="component" value="Unassembled WGS sequence"/>
</dbReference>
<keyword evidence="3" id="KW-0862">Zinc</keyword>
<feature type="domain" description="CENP-V/GFA" evidence="5">
    <location>
        <begin position="4"/>
        <end position="99"/>
    </location>
</feature>
<keyword evidence="7" id="KW-1185">Reference proteome</keyword>